<evidence type="ECO:0000313" key="1">
    <source>
        <dbReference type="EMBL" id="MFC7442002.1"/>
    </source>
</evidence>
<protein>
    <submittedName>
        <fullName evidence="1">Uncharacterized protein</fullName>
    </submittedName>
</protein>
<proteinExistence type="predicted"/>
<dbReference type="EMBL" id="JBHTBW010000044">
    <property type="protein sequence ID" value="MFC7442002.1"/>
    <property type="molecule type" value="Genomic_DNA"/>
</dbReference>
<reference evidence="2" key="1">
    <citation type="journal article" date="2019" name="Int. J. Syst. Evol. Microbiol.">
        <title>The Global Catalogue of Microorganisms (GCM) 10K type strain sequencing project: providing services to taxonomists for standard genome sequencing and annotation.</title>
        <authorList>
            <consortium name="The Broad Institute Genomics Platform"/>
            <consortium name="The Broad Institute Genome Sequencing Center for Infectious Disease"/>
            <person name="Wu L."/>
            <person name="Ma J."/>
        </authorList>
    </citation>
    <scope>NUCLEOTIDE SEQUENCE [LARGE SCALE GENOMIC DNA]</scope>
    <source>
        <strain evidence="2">CGMCC 1.12942</strain>
    </source>
</reference>
<keyword evidence="2" id="KW-1185">Reference proteome</keyword>
<sequence>METHKEVISIKTKSTLICLATLALEGFMTWIIAFAMGIAFAEITFFQDFSLPSCSIISTLWADLPPRWLICMCNQARASAPKMKKLHYGQAPL</sequence>
<comment type="caution">
    <text evidence="1">The sequence shown here is derived from an EMBL/GenBank/DDBJ whole genome shotgun (WGS) entry which is preliminary data.</text>
</comment>
<organism evidence="1 2">
    <name type="scientific">Laceyella putida</name>
    <dbReference type="NCBI Taxonomy" id="110101"/>
    <lineage>
        <taxon>Bacteria</taxon>
        <taxon>Bacillati</taxon>
        <taxon>Bacillota</taxon>
        <taxon>Bacilli</taxon>
        <taxon>Bacillales</taxon>
        <taxon>Thermoactinomycetaceae</taxon>
        <taxon>Laceyella</taxon>
    </lineage>
</organism>
<gene>
    <name evidence="1" type="ORF">ACFQNG_12955</name>
</gene>
<dbReference type="Proteomes" id="UP001596500">
    <property type="component" value="Unassembled WGS sequence"/>
</dbReference>
<accession>A0ABW2RLP1</accession>
<dbReference type="RefSeq" id="WP_379865592.1">
    <property type="nucleotide sequence ID" value="NZ_JBHTBW010000044.1"/>
</dbReference>
<evidence type="ECO:0000313" key="2">
    <source>
        <dbReference type="Proteomes" id="UP001596500"/>
    </source>
</evidence>
<name>A0ABW2RLP1_9BACL</name>